<organism evidence="9 10">
    <name type="scientific">Sulfuritortus calidifontis</name>
    <dbReference type="NCBI Taxonomy" id="1914471"/>
    <lineage>
        <taxon>Bacteria</taxon>
        <taxon>Pseudomonadati</taxon>
        <taxon>Pseudomonadota</taxon>
        <taxon>Betaproteobacteria</taxon>
        <taxon>Nitrosomonadales</taxon>
        <taxon>Thiobacillaceae</taxon>
        <taxon>Sulfuritortus</taxon>
    </lineage>
</organism>
<sequence>MDDLLYWIGLAAVAVNALTGVLDAGRKRMDLVGVVMVGMATALGGGTVRDILLQRPVFWLSDQSYLLAALLTTVLIFFAVRNLKLPPRLFLIPDAVGLALFTIVGTRIALDWHAPWLAASLLGMITGVVGGVLRDVLCNEVPLIFVRGELYASAAWVGALALIGLQALNVSPVAATWAGMALVLAIRLAAMAYKITLPTYSARE</sequence>
<dbReference type="OrthoDB" id="9791874at2"/>
<evidence type="ECO:0000256" key="5">
    <source>
        <dbReference type="ARBA" id="ARBA00022989"/>
    </source>
</evidence>
<feature type="transmembrane region" description="Helical" evidence="7">
    <location>
        <begin position="90"/>
        <end position="110"/>
    </location>
</feature>
<evidence type="ECO:0000313" key="9">
    <source>
        <dbReference type="EMBL" id="TCS71713.1"/>
    </source>
</evidence>
<dbReference type="PANTHER" id="PTHR30506:SF3">
    <property type="entry name" value="UPF0126 INNER MEMBRANE PROTEIN YADS-RELATED"/>
    <property type="match status" value="1"/>
</dbReference>
<keyword evidence="5 7" id="KW-1133">Transmembrane helix</keyword>
<dbReference type="InterPro" id="IPR005115">
    <property type="entry name" value="Gly_transporter"/>
</dbReference>
<keyword evidence="4 7" id="KW-0812">Transmembrane</keyword>
<proteinExistence type="inferred from homology"/>
<feature type="transmembrane region" description="Helical" evidence="7">
    <location>
        <begin position="64"/>
        <end position="83"/>
    </location>
</feature>
<feature type="transmembrane region" description="Helical" evidence="7">
    <location>
        <begin position="174"/>
        <end position="193"/>
    </location>
</feature>
<gene>
    <name evidence="9" type="ORF">EDC61_10856</name>
</gene>
<feature type="transmembrane region" description="Helical" evidence="7">
    <location>
        <begin position="116"/>
        <end position="137"/>
    </location>
</feature>
<evidence type="ECO:0000256" key="2">
    <source>
        <dbReference type="ARBA" id="ARBA00008193"/>
    </source>
</evidence>
<evidence type="ECO:0000259" key="8">
    <source>
        <dbReference type="Pfam" id="PF03458"/>
    </source>
</evidence>
<comment type="subcellular location">
    <subcellularLocation>
        <location evidence="1">Cell membrane</location>
        <topology evidence="1">Multi-pass membrane protein</topology>
    </subcellularLocation>
</comment>
<protein>
    <submittedName>
        <fullName evidence="9">Putative membrane protein YeiH</fullName>
    </submittedName>
</protein>
<evidence type="ECO:0000256" key="3">
    <source>
        <dbReference type="ARBA" id="ARBA00022475"/>
    </source>
</evidence>
<evidence type="ECO:0000256" key="6">
    <source>
        <dbReference type="ARBA" id="ARBA00023136"/>
    </source>
</evidence>
<keyword evidence="6 7" id="KW-0472">Membrane</keyword>
<keyword evidence="3" id="KW-1003">Cell membrane</keyword>
<feature type="domain" description="Glycine transporter" evidence="8">
    <location>
        <begin position="7"/>
        <end position="79"/>
    </location>
</feature>
<dbReference type="GO" id="GO:0005886">
    <property type="term" value="C:plasma membrane"/>
    <property type="evidence" value="ECO:0007669"/>
    <property type="project" value="UniProtKB-SubCell"/>
</dbReference>
<feature type="transmembrane region" description="Helical" evidence="7">
    <location>
        <begin position="31"/>
        <end position="52"/>
    </location>
</feature>
<dbReference type="AlphaFoldDB" id="A0A4R3JXH9"/>
<dbReference type="PANTHER" id="PTHR30506">
    <property type="entry name" value="INNER MEMBRANE PROTEIN"/>
    <property type="match status" value="1"/>
</dbReference>
<evidence type="ECO:0000256" key="1">
    <source>
        <dbReference type="ARBA" id="ARBA00004651"/>
    </source>
</evidence>
<dbReference type="Proteomes" id="UP000295135">
    <property type="component" value="Unassembled WGS sequence"/>
</dbReference>
<dbReference type="RefSeq" id="WP_126460281.1">
    <property type="nucleotide sequence ID" value="NZ_AP018721.1"/>
</dbReference>
<dbReference type="EMBL" id="SLZY01000008">
    <property type="protein sequence ID" value="TCS71713.1"/>
    <property type="molecule type" value="Genomic_DNA"/>
</dbReference>
<reference evidence="9 10" key="1">
    <citation type="submission" date="2019-03" db="EMBL/GenBank/DDBJ databases">
        <title>Genomic Encyclopedia of Type Strains, Phase IV (KMG-IV): sequencing the most valuable type-strain genomes for metagenomic binning, comparative biology and taxonomic classification.</title>
        <authorList>
            <person name="Goeker M."/>
        </authorList>
    </citation>
    <scope>NUCLEOTIDE SEQUENCE [LARGE SCALE GENOMIC DNA]</scope>
    <source>
        <strain evidence="9 10">DSM 103923</strain>
    </source>
</reference>
<name>A0A4R3JXH9_9PROT</name>
<keyword evidence="10" id="KW-1185">Reference proteome</keyword>
<evidence type="ECO:0000256" key="4">
    <source>
        <dbReference type="ARBA" id="ARBA00022692"/>
    </source>
</evidence>
<feature type="transmembrane region" description="Helical" evidence="7">
    <location>
        <begin position="149"/>
        <end position="168"/>
    </location>
</feature>
<evidence type="ECO:0000313" key="10">
    <source>
        <dbReference type="Proteomes" id="UP000295135"/>
    </source>
</evidence>
<accession>A0A4R3JXH9</accession>
<comment type="similarity">
    <text evidence="2">Belongs to the UPF0126 family.</text>
</comment>
<feature type="transmembrane region" description="Helical" evidence="7">
    <location>
        <begin position="6"/>
        <end position="24"/>
    </location>
</feature>
<dbReference type="Pfam" id="PF03458">
    <property type="entry name" value="Gly_transporter"/>
    <property type="match status" value="2"/>
</dbReference>
<comment type="caution">
    <text evidence="9">The sequence shown here is derived from an EMBL/GenBank/DDBJ whole genome shotgun (WGS) entry which is preliminary data.</text>
</comment>
<feature type="domain" description="Glycine transporter" evidence="8">
    <location>
        <begin position="92"/>
        <end position="165"/>
    </location>
</feature>
<evidence type="ECO:0000256" key="7">
    <source>
        <dbReference type="SAM" id="Phobius"/>
    </source>
</evidence>